<dbReference type="EMBL" id="ABMCAI010000089">
    <property type="protein sequence ID" value="ELB7041085.1"/>
    <property type="molecule type" value="Genomic_DNA"/>
</dbReference>
<feature type="non-terminal residue" evidence="1">
    <location>
        <position position="1"/>
    </location>
</feature>
<comment type="caution">
    <text evidence="1">The sequence shown here is derived from an EMBL/GenBank/DDBJ whole genome shotgun (WGS) entry which is preliminary data.</text>
</comment>
<evidence type="ECO:0000313" key="1">
    <source>
        <dbReference type="EMBL" id="ELB7041085.1"/>
    </source>
</evidence>
<name>A0AAN3ZKS0_SHIDY</name>
<evidence type="ECO:0000313" key="2">
    <source>
        <dbReference type="Proteomes" id="UP001257645"/>
    </source>
</evidence>
<protein>
    <submittedName>
        <fullName evidence="1">TerL protein</fullName>
    </submittedName>
</protein>
<accession>A0AAN3ZKS0</accession>
<dbReference type="Proteomes" id="UP001257645">
    <property type="component" value="Unassembled WGS sequence"/>
</dbReference>
<reference evidence="1" key="1">
    <citation type="submission" date="2023-06" db="EMBL/GenBank/DDBJ databases">
        <authorList>
            <consortium name="PulseNet: The National Subtyping Network for Foodborne Disease Surveillance"/>
        </authorList>
    </citation>
    <scope>NUCLEOTIDE SEQUENCE</scope>
    <source>
        <strain evidence="1">PNUSAE150395</strain>
    </source>
</reference>
<dbReference type="Gene3D" id="3.30.420.240">
    <property type="match status" value="1"/>
</dbReference>
<dbReference type="AlphaFoldDB" id="A0AAN3ZKS0"/>
<gene>
    <name evidence="1" type="ORF">RH555_004371</name>
</gene>
<proteinExistence type="predicted"/>
<sequence length="93" mass="10749">WHLRKLFRNTFRALQGMEYDPDEIISISSTMENKDRLLMELSQPTWSKNATGKILVDKQPDGTKSPNLADSVMIAYAPMEMPIVISDDFMEWI</sequence>
<organism evidence="1 2">
    <name type="scientific">Shigella dysenteriae</name>
    <dbReference type="NCBI Taxonomy" id="622"/>
    <lineage>
        <taxon>Bacteria</taxon>
        <taxon>Pseudomonadati</taxon>
        <taxon>Pseudomonadota</taxon>
        <taxon>Gammaproteobacteria</taxon>
        <taxon>Enterobacterales</taxon>
        <taxon>Enterobacteriaceae</taxon>
        <taxon>Shigella</taxon>
    </lineage>
</organism>